<sequence length="90" mass="10655">MNVITHMQLITKTNKTKVVALKKILTTIQWKIAHSHNLLKGNKNNNESYIKVDTLMIIRRKKINDHYYTMPKKTIERINIELNKIKSLKI</sequence>
<accession>A0ABQ8IZV1</accession>
<proteinExistence type="predicted"/>
<keyword evidence="2" id="KW-1185">Reference proteome</keyword>
<organism evidence="1 2">
    <name type="scientific">Dermatophagoides pteronyssinus</name>
    <name type="common">European house dust mite</name>
    <dbReference type="NCBI Taxonomy" id="6956"/>
    <lineage>
        <taxon>Eukaryota</taxon>
        <taxon>Metazoa</taxon>
        <taxon>Ecdysozoa</taxon>
        <taxon>Arthropoda</taxon>
        <taxon>Chelicerata</taxon>
        <taxon>Arachnida</taxon>
        <taxon>Acari</taxon>
        <taxon>Acariformes</taxon>
        <taxon>Sarcoptiformes</taxon>
        <taxon>Astigmata</taxon>
        <taxon>Psoroptidia</taxon>
        <taxon>Analgoidea</taxon>
        <taxon>Pyroglyphidae</taxon>
        <taxon>Dermatophagoidinae</taxon>
        <taxon>Dermatophagoides</taxon>
    </lineage>
</organism>
<gene>
    <name evidence="1" type="ORF">DERP_000294</name>
</gene>
<comment type="caution">
    <text evidence="1">The sequence shown here is derived from an EMBL/GenBank/DDBJ whole genome shotgun (WGS) entry which is preliminary data.</text>
</comment>
<reference evidence="1 2" key="1">
    <citation type="journal article" date="2018" name="J. Allergy Clin. Immunol.">
        <title>High-quality assembly of Dermatophagoides pteronyssinus genome and transcriptome reveals a wide range of novel allergens.</title>
        <authorList>
            <person name="Liu X.Y."/>
            <person name="Yang K.Y."/>
            <person name="Wang M.Q."/>
            <person name="Kwok J.S."/>
            <person name="Zeng X."/>
            <person name="Yang Z."/>
            <person name="Xiao X.J."/>
            <person name="Lau C.P."/>
            <person name="Li Y."/>
            <person name="Huang Z.M."/>
            <person name="Ba J.G."/>
            <person name="Yim A.K."/>
            <person name="Ouyang C.Y."/>
            <person name="Ngai S.M."/>
            <person name="Chan T.F."/>
            <person name="Leung E.L."/>
            <person name="Liu L."/>
            <person name="Liu Z.G."/>
            <person name="Tsui S.K."/>
        </authorList>
    </citation>
    <scope>NUCLEOTIDE SEQUENCE [LARGE SCALE GENOMIC DNA]</scope>
    <source>
        <strain evidence="1">Derp</strain>
    </source>
</reference>
<name>A0ABQ8IZV1_DERPT</name>
<reference evidence="1 2" key="2">
    <citation type="journal article" date="2022" name="Mol. Biol. Evol.">
        <title>Comparative Genomics Reveals Insights into the Divergent Evolution of Astigmatic Mites and Household Pest Adaptations.</title>
        <authorList>
            <person name="Xiong Q."/>
            <person name="Wan A.T."/>
            <person name="Liu X."/>
            <person name="Fung C.S."/>
            <person name="Xiao X."/>
            <person name="Malainual N."/>
            <person name="Hou J."/>
            <person name="Wang L."/>
            <person name="Wang M."/>
            <person name="Yang K.Y."/>
            <person name="Cui Y."/>
            <person name="Leung E.L."/>
            <person name="Nong W."/>
            <person name="Shin S.K."/>
            <person name="Au S.W."/>
            <person name="Jeong K.Y."/>
            <person name="Chew F.T."/>
            <person name="Hui J.H."/>
            <person name="Leung T.F."/>
            <person name="Tungtrongchitr A."/>
            <person name="Zhong N."/>
            <person name="Liu Z."/>
            <person name="Tsui S.K."/>
        </authorList>
    </citation>
    <scope>NUCLEOTIDE SEQUENCE [LARGE SCALE GENOMIC DNA]</scope>
    <source>
        <strain evidence="1">Derp</strain>
    </source>
</reference>
<dbReference type="Proteomes" id="UP000887458">
    <property type="component" value="Unassembled WGS sequence"/>
</dbReference>
<protein>
    <submittedName>
        <fullName evidence="1">Uncharacterized protein</fullName>
    </submittedName>
</protein>
<evidence type="ECO:0000313" key="2">
    <source>
        <dbReference type="Proteomes" id="UP000887458"/>
    </source>
</evidence>
<dbReference type="EMBL" id="NJHN03000095">
    <property type="protein sequence ID" value="KAH9415802.1"/>
    <property type="molecule type" value="Genomic_DNA"/>
</dbReference>
<evidence type="ECO:0000313" key="1">
    <source>
        <dbReference type="EMBL" id="KAH9415802.1"/>
    </source>
</evidence>